<dbReference type="InParanoid" id="K9FWS0"/>
<comment type="caution">
    <text evidence="1">The sequence shown here is derived from an EMBL/GenBank/DDBJ whole genome shotgun (WGS) entry which is preliminary data.</text>
</comment>
<sequence>MFLTTGLTWVYMYSPLQSHRCDSHHPPLQRYARRFALKAASSLGMLRFC</sequence>
<protein>
    <submittedName>
        <fullName evidence="1">Uncharacterized protein</fullName>
    </submittedName>
</protein>
<organism evidence="1 2">
    <name type="scientific">Penicillium digitatum (strain PHI26 / CECT 20796)</name>
    <name type="common">Green mold</name>
    <dbReference type="NCBI Taxonomy" id="1170229"/>
    <lineage>
        <taxon>Eukaryota</taxon>
        <taxon>Fungi</taxon>
        <taxon>Dikarya</taxon>
        <taxon>Ascomycota</taxon>
        <taxon>Pezizomycotina</taxon>
        <taxon>Eurotiomycetes</taxon>
        <taxon>Eurotiomycetidae</taxon>
        <taxon>Eurotiales</taxon>
        <taxon>Aspergillaceae</taxon>
        <taxon>Penicillium</taxon>
    </lineage>
</organism>
<dbReference type="AlphaFoldDB" id="K9FWS0"/>
<accession>K9FWS0</accession>
<evidence type="ECO:0000313" key="2">
    <source>
        <dbReference type="Proteomes" id="UP000009882"/>
    </source>
</evidence>
<reference evidence="2" key="1">
    <citation type="journal article" date="2012" name="BMC Genomics">
        <title>Genome sequence of the necrotrophic fungus Penicillium digitatum, the main postharvest pathogen of citrus.</title>
        <authorList>
            <person name="Marcet-Houben M."/>
            <person name="Ballester A.-R."/>
            <person name="de la Fuente B."/>
            <person name="Harries E."/>
            <person name="Marcos J.F."/>
            <person name="Gonzalez-Candelas L."/>
            <person name="Gabaldon T."/>
        </authorList>
    </citation>
    <scope>NUCLEOTIDE SEQUENCE [LARGE SCALE GENOMIC DNA]</scope>
    <source>
        <strain evidence="2">PHI26 / CECT 20796</strain>
    </source>
</reference>
<dbReference type="Proteomes" id="UP000009882">
    <property type="component" value="Unassembled WGS sequence"/>
</dbReference>
<evidence type="ECO:0000313" key="1">
    <source>
        <dbReference type="EMBL" id="EKV07163.1"/>
    </source>
</evidence>
<name>K9FWS0_PEND2</name>
<dbReference type="HOGENOM" id="CLU_216061_0_0_1"/>
<gene>
    <name evidence="1" type="ORF">PDIG_74370</name>
</gene>
<proteinExistence type="predicted"/>
<dbReference type="EMBL" id="AKCT01000266">
    <property type="protein sequence ID" value="EKV07163.1"/>
    <property type="molecule type" value="Genomic_DNA"/>
</dbReference>
<keyword evidence="2" id="KW-1185">Reference proteome</keyword>